<dbReference type="SUPFAM" id="SSF55785">
    <property type="entry name" value="PYP-like sensor domain (PAS domain)"/>
    <property type="match status" value="1"/>
</dbReference>
<dbReference type="InterPro" id="IPR000700">
    <property type="entry name" value="PAS-assoc_C"/>
</dbReference>
<dbReference type="SMART" id="SM00086">
    <property type="entry name" value="PAC"/>
    <property type="match status" value="1"/>
</dbReference>
<dbReference type="SUPFAM" id="SSF47384">
    <property type="entry name" value="Homodimeric domain of signal transducing histidine kinase"/>
    <property type="match status" value="1"/>
</dbReference>
<dbReference type="NCBIfam" id="TIGR00229">
    <property type="entry name" value="sensory_box"/>
    <property type="match status" value="1"/>
</dbReference>
<proteinExistence type="predicted"/>
<dbReference type="RefSeq" id="WP_092780470.1">
    <property type="nucleotide sequence ID" value="NZ_FNAP01000001.1"/>
</dbReference>
<comment type="catalytic activity">
    <reaction evidence="1">
        <text>ATP + protein L-histidine = ADP + protein N-phospho-L-histidine.</text>
        <dbReference type="EC" id="2.7.13.3"/>
    </reaction>
</comment>
<evidence type="ECO:0000256" key="3">
    <source>
        <dbReference type="ARBA" id="ARBA00022553"/>
    </source>
</evidence>
<dbReference type="PRINTS" id="PR00344">
    <property type="entry name" value="BCTRLSENSOR"/>
</dbReference>
<dbReference type="CDD" id="cd00082">
    <property type="entry name" value="HisKA"/>
    <property type="match status" value="1"/>
</dbReference>
<dbReference type="InterPro" id="IPR003594">
    <property type="entry name" value="HATPase_dom"/>
</dbReference>
<feature type="domain" description="Histidine kinase" evidence="6">
    <location>
        <begin position="443"/>
        <end position="664"/>
    </location>
</feature>
<dbReference type="STRING" id="69960.SAMN05421720_10182"/>
<keyword evidence="4" id="KW-0808">Transferase</keyword>
<dbReference type="PANTHER" id="PTHR43047">
    <property type="entry name" value="TWO-COMPONENT HISTIDINE PROTEIN KINASE"/>
    <property type="match status" value="1"/>
</dbReference>
<evidence type="ECO:0000256" key="5">
    <source>
        <dbReference type="ARBA" id="ARBA00022777"/>
    </source>
</evidence>
<keyword evidence="5 9" id="KW-0418">Kinase</keyword>
<dbReference type="InterPro" id="IPR004358">
    <property type="entry name" value="Sig_transdc_His_kin-like_C"/>
</dbReference>
<dbReference type="SUPFAM" id="SSF55874">
    <property type="entry name" value="ATPase domain of HSP90 chaperone/DNA topoisomerase II/histidine kinase"/>
    <property type="match status" value="1"/>
</dbReference>
<dbReference type="EMBL" id="FNAP01000001">
    <property type="protein sequence ID" value="SDD62674.1"/>
    <property type="molecule type" value="Genomic_DNA"/>
</dbReference>
<feature type="domain" description="PAC" evidence="8">
    <location>
        <begin position="243"/>
        <end position="295"/>
    </location>
</feature>
<reference evidence="9 10" key="1">
    <citation type="submission" date="2016-10" db="EMBL/GenBank/DDBJ databases">
        <authorList>
            <person name="de Groot N.N."/>
        </authorList>
    </citation>
    <scope>NUCLEOTIDE SEQUENCE [LARGE SCALE GENOMIC DNA]</scope>
    <source>
        <strain evidence="9 10">ATCC 700224</strain>
    </source>
</reference>
<dbReference type="Pfam" id="PF00512">
    <property type="entry name" value="HisKA"/>
    <property type="match status" value="1"/>
</dbReference>
<dbReference type="Gene3D" id="3.30.450.20">
    <property type="entry name" value="PAS domain"/>
    <property type="match status" value="1"/>
</dbReference>
<dbReference type="InterPro" id="IPR005467">
    <property type="entry name" value="His_kinase_dom"/>
</dbReference>
<dbReference type="SMART" id="SM00388">
    <property type="entry name" value="HisKA"/>
    <property type="match status" value="1"/>
</dbReference>
<dbReference type="AlphaFoldDB" id="A0A1G6WA48"/>
<protein>
    <recommendedName>
        <fullName evidence="2">histidine kinase</fullName>
        <ecNumber evidence="2">2.7.13.3</ecNumber>
    </recommendedName>
</protein>
<dbReference type="CDD" id="cd00130">
    <property type="entry name" value="PAS"/>
    <property type="match status" value="1"/>
</dbReference>
<dbReference type="Pfam" id="PF02518">
    <property type="entry name" value="HATPase_c"/>
    <property type="match status" value="1"/>
</dbReference>
<dbReference type="InterPro" id="IPR036097">
    <property type="entry name" value="HisK_dim/P_sf"/>
</dbReference>
<evidence type="ECO:0000313" key="9">
    <source>
        <dbReference type="EMBL" id="SDD62674.1"/>
    </source>
</evidence>
<gene>
    <name evidence="9" type="ORF">SAMN05421720_10182</name>
</gene>
<name>A0A1G6WA48_9PROT</name>
<dbReference type="GO" id="GO:0000155">
    <property type="term" value="F:phosphorelay sensor kinase activity"/>
    <property type="evidence" value="ECO:0007669"/>
    <property type="project" value="InterPro"/>
</dbReference>
<dbReference type="EC" id="2.7.13.3" evidence="2"/>
<evidence type="ECO:0000256" key="4">
    <source>
        <dbReference type="ARBA" id="ARBA00022679"/>
    </source>
</evidence>
<sequence length="692" mass="75046">MTPNAPPDACALNLVVEAAPIAILIQDLSAVWDGLDRLRAEGVSDLRVHLDARPSVEADLLAGLRGVWANSRACALLGAETGNDPTPALRRFLNHPENRDFVRDSLLALWNGETRFQGEGVGTDDTGRTLSLGVTLVLPASPDEARSVPIYVLDRSEVAGHAEALRASETRFRLTFERASLGMAITALDGRVRTTNPAFSEIVGLSDEDLIGMKIGDLTSEGDHAEGQRVRATLLADPAKTSQTYDKRLRHADGRTLWVRATATLVRTTVGEPWYFIYQIQNLTEHQQAIARARAAENQLFNAIESVSEDVLLFDPDDRLVLVNSHVLTSEPDLAKVLIPGATFEDISRRIAERKLTTPEGDVDQEDWLHWRLARFRKSNVEPFETRSTNGRWFLVRQSRGADGSTLILRSDITDMKRREADLTEAKRLADRANRAKSAFLANMSHELRTPLNAINGFAEVMVKELHGPLGATPYADYVNNILSAGQHLLDLISDILDISVVEAGDLLLAESDYCPASLVSACLQDHVKQAADKGLVLRNAVPAGLPLLRCDAYRIRQVLQNLLSNAIKFTPPDGTVEIGGCVSVSGGLIITVCDTGIGMTGTDIQVALTNFGQVQNVFARSEGGTGLGLPLARALIEAHGGHLSISSAPDRGTTVTLDLPAWRVLRDTEDAGPIRALRSTFGDASGDLQAS</sequence>
<dbReference type="GO" id="GO:0006355">
    <property type="term" value="P:regulation of DNA-templated transcription"/>
    <property type="evidence" value="ECO:0007669"/>
    <property type="project" value="InterPro"/>
</dbReference>
<dbReference type="InterPro" id="IPR035965">
    <property type="entry name" value="PAS-like_dom_sf"/>
</dbReference>
<dbReference type="PROSITE" id="PS50109">
    <property type="entry name" value="HIS_KIN"/>
    <property type="match status" value="1"/>
</dbReference>
<evidence type="ECO:0000259" key="6">
    <source>
        <dbReference type="PROSITE" id="PS50109"/>
    </source>
</evidence>
<keyword evidence="10" id="KW-1185">Reference proteome</keyword>
<dbReference type="PROSITE" id="PS50113">
    <property type="entry name" value="PAC"/>
    <property type="match status" value="1"/>
</dbReference>
<dbReference type="InterPro" id="IPR000014">
    <property type="entry name" value="PAS"/>
</dbReference>
<keyword evidence="3" id="KW-0597">Phosphoprotein</keyword>
<dbReference type="OrthoDB" id="8477265at2"/>
<evidence type="ECO:0000259" key="7">
    <source>
        <dbReference type="PROSITE" id="PS50112"/>
    </source>
</evidence>
<evidence type="ECO:0000256" key="1">
    <source>
        <dbReference type="ARBA" id="ARBA00000085"/>
    </source>
</evidence>
<feature type="domain" description="PAS" evidence="7">
    <location>
        <begin position="168"/>
        <end position="238"/>
    </location>
</feature>
<evidence type="ECO:0000256" key="2">
    <source>
        <dbReference type="ARBA" id="ARBA00012438"/>
    </source>
</evidence>
<dbReference type="PANTHER" id="PTHR43047:SF78">
    <property type="entry name" value="SENSORY_REGULATORY PROTEIN RPFC"/>
    <property type="match status" value="1"/>
</dbReference>
<dbReference type="Proteomes" id="UP000199412">
    <property type="component" value="Unassembled WGS sequence"/>
</dbReference>
<evidence type="ECO:0000313" key="10">
    <source>
        <dbReference type="Proteomes" id="UP000199412"/>
    </source>
</evidence>
<dbReference type="Pfam" id="PF12860">
    <property type="entry name" value="PAS_7"/>
    <property type="match status" value="1"/>
</dbReference>
<dbReference type="InterPro" id="IPR036890">
    <property type="entry name" value="HATPase_C_sf"/>
</dbReference>
<dbReference type="Gene3D" id="3.30.565.10">
    <property type="entry name" value="Histidine kinase-like ATPase, C-terminal domain"/>
    <property type="match status" value="1"/>
</dbReference>
<dbReference type="InterPro" id="IPR001610">
    <property type="entry name" value="PAC"/>
</dbReference>
<dbReference type="SMART" id="SM00091">
    <property type="entry name" value="PAS"/>
    <property type="match status" value="1"/>
</dbReference>
<dbReference type="Gene3D" id="1.10.287.130">
    <property type="match status" value="1"/>
</dbReference>
<accession>A0A1G6WA48</accession>
<evidence type="ECO:0000259" key="8">
    <source>
        <dbReference type="PROSITE" id="PS50113"/>
    </source>
</evidence>
<dbReference type="SMART" id="SM00387">
    <property type="entry name" value="HATPase_c"/>
    <property type="match status" value="1"/>
</dbReference>
<dbReference type="PROSITE" id="PS50112">
    <property type="entry name" value="PAS"/>
    <property type="match status" value="1"/>
</dbReference>
<dbReference type="Pfam" id="PF00989">
    <property type="entry name" value="PAS"/>
    <property type="match status" value="1"/>
</dbReference>
<dbReference type="InterPro" id="IPR003661">
    <property type="entry name" value="HisK_dim/P_dom"/>
</dbReference>
<dbReference type="InterPro" id="IPR013767">
    <property type="entry name" value="PAS_fold"/>
</dbReference>
<organism evidence="9 10">
    <name type="scientific">Rhodospira trueperi</name>
    <dbReference type="NCBI Taxonomy" id="69960"/>
    <lineage>
        <taxon>Bacteria</taxon>
        <taxon>Pseudomonadati</taxon>
        <taxon>Pseudomonadota</taxon>
        <taxon>Alphaproteobacteria</taxon>
        <taxon>Rhodospirillales</taxon>
        <taxon>Rhodospirillaceae</taxon>
        <taxon>Rhodospira</taxon>
    </lineage>
</organism>